<dbReference type="EC" id="1.2.1.3" evidence="3"/>
<evidence type="ECO:0000256" key="5">
    <source>
        <dbReference type="PROSITE-ProRule" id="PRU10007"/>
    </source>
</evidence>
<dbReference type="STRING" id="149040.A0A132B5K2"/>
<evidence type="ECO:0000256" key="1">
    <source>
        <dbReference type="ARBA" id="ARBA00009986"/>
    </source>
</evidence>
<dbReference type="OrthoDB" id="310895at2759"/>
<comment type="catalytic activity">
    <reaction evidence="4">
        <text>an aldehyde + NAD(+) + H2O = a carboxylate + NADH + 2 H(+)</text>
        <dbReference type="Rhea" id="RHEA:16185"/>
        <dbReference type="ChEBI" id="CHEBI:15377"/>
        <dbReference type="ChEBI" id="CHEBI:15378"/>
        <dbReference type="ChEBI" id="CHEBI:17478"/>
        <dbReference type="ChEBI" id="CHEBI:29067"/>
        <dbReference type="ChEBI" id="CHEBI:57540"/>
        <dbReference type="ChEBI" id="CHEBI:57945"/>
        <dbReference type="EC" id="1.2.1.3"/>
    </reaction>
</comment>
<organism evidence="8 9">
    <name type="scientific">Mollisia scopiformis</name>
    <name type="common">Conifer needle endophyte fungus</name>
    <name type="synonym">Phialocephala scopiformis</name>
    <dbReference type="NCBI Taxonomy" id="149040"/>
    <lineage>
        <taxon>Eukaryota</taxon>
        <taxon>Fungi</taxon>
        <taxon>Dikarya</taxon>
        <taxon>Ascomycota</taxon>
        <taxon>Pezizomycotina</taxon>
        <taxon>Leotiomycetes</taxon>
        <taxon>Helotiales</taxon>
        <taxon>Mollisiaceae</taxon>
        <taxon>Mollisia</taxon>
    </lineage>
</organism>
<evidence type="ECO:0000259" key="7">
    <source>
        <dbReference type="Pfam" id="PF00171"/>
    </source>
</evidence>
<dbReference type="CDD" id="cd07106">
    <property type="entry name" value="ALDH_AldA-AAD23400"/>
    <property type="match status" value="1"/>
</dbReference>
<evidence type="ECO:0000256" key="2">
    <source>
        <dbReference type="ARBA" id="ARBA00023002"/>
    </source>
</evidence>
<dbReference type="RefSeq" id="XP_018062037.1">
    <property type="nucleotide sequence ID" value="XM_018210180.1"/>
</dbReference>
<evidence type="ECO:0000256" key="3">
    <source>
        <dbReference type="ARBA" id="ARBA00024226"/>
    </source>
</evidence>
<dbReference type="FunFam" id="3.40.605.10:FF:000007">
    <property type="entry name" value="NAD/NADP-dependent betaine aldehyde dehydrogenase"/>
    <property type="match status" value="1"/>
</dbReference>
<dbReference type="AlphaFoldDB" id="A0A132B5K2"/>
<dbReference type="GeneID" id="28819906"/>
<protein>
    <recommendedName>
        <fullName evidence="3">aldehyde dehydrogenase (NAD(+))</fullName>
        <ecNumber evidence="3">1.2.1.3</ecNumber>
    </recommendedName>
</protein>
<evidence type="ECO:0000313" key="8">
    <source>
        <dbReference type="EMBL" id="KUJ07682.1"/>
    </source>
</evidence>
<keyword evidence="2 6" id="KW-0560">Oxidoreductase</keyword>
<dbReference type="InterPro" id="IPR016161">
    <property type="entry name" value="Ald_DH/histidinol_DH"/>
</dbReference>
<sequence length="491" mass="52941">MAPSATNENGHSNGTAKLDFTTFSNTINGKLVPASDGATRHGINPATKKANPPVPVATKKDLDAAVEAGRAAFKKWAKTSVQERREALVKFADALGSLQEEFAQLLTMEQGKPLMFARQEVQSGPAWIKGIGNLDIPEEVVEDNEDRKVITRYTPLGVVGAIVPWNFPVQLACGKITPAVLTGNVIIVKPSPFTPYCDLKIGELAQQFFPPGVVQVLSGDDNLGPWITSHPGIDKISFTGSTVTGKKVMESASKTLKRVTLELGGNDPAIICKSVNIATVAPKIATLAFLNSGQICLCVKRIYIHKDIYNEFRDAMVEHTKTFKVGNGTEDGVFLGPVQNSMQYEKVKGFFDDVEKNGMKMAVGGKVSETGGYFINPTIIDNPKEDSKIVQEEPFGPIVPIMTWSDEDDVVARANDTQMGLGASVWSSDLDEAARIAKQLEAGSVWVNAHIEVSPLVPFGGHKQSGIGSEWGSSGLKHFCNSQSLFLKKKA</sequence>
<reference evidence="8 9" key="1">
    <citation type="submission" date="2015-10" db="EMBL/GenBank/DDBJ databases">
        <title>Full genome of DAOMC 229536 Phialocephala scopiformis, a fungal endophyte of spruce producing the potent anti-insectan compound rugulosin.</title>
        <authorList>
            <consortium name="DOE Joint Genome Institute"/>
            <person name="Walker A.K."/>
            <person name="Frasz S.L."/>
            <person name="Seifert K.A."/>
            <person name="Miller J.D."/>
            <person name="Mondo S.J."/>
            <person name="Labutti K."/>
            <person name="Lipzen A."/>
            <person name="Dockter R."/>
            <person name="Kennedy M."/>
            <person name="Grigoriev I.V."/>
            <person name="Spatafora J.W."/>
        </authorList>
    </citation>
    <scope>NUCLEOTIDE SEQUENCE [LARGE SCALE GENOMIC DNA]</scope>
    <source>
        <strain evidence="8 9">CBS 120377</strain>
    </source>
</reference>
<dbReference type="InParanoid" id="A0A132B5K2"/>
<gene>
    <name evidence="8" type="ORF">LY89DRAFT_601038</name>
</gene>
<dbReference type="InterPro" id="IPR015590">
    <property type="entry name" value="Aldehyde_DH_dom"/>
</dbReference>
<dbReference type="InterPro" id="IPR016162">
    <property type="entry name" value="Ald_DH_N"/>
</dbReference>
<dbReference type="InterPro" id="IPR029510">
    <property type="entry name" value="Ald_DH_CS_GLU"/>
</dbReference>
<evidence type="ECO:0000313" key="9">
    <source>
        <dbReference type="Proteomes" id="UP000070700"/>
    </source>
</evidence>
<dbReference type="KEGG" id="psco:LY89DRAFT_601038"/>
<dbReference type="PROSITE" id="PS00070">
    <property type="entry name" value="ALDEHYDE_DEHYDR_CYS"/>
    <property type="match status" value="1"/>
</dbReference>
<feature type="domain" description="Aldehyde dehydrogenase" evidence="7">
    <location>
        <begin position="38"/>
        <end position="484"/>
    </location>
</feature>
<dbReference type="Pfam" id="PF00171">
    <property type="entry name" value="Aldedh"/>
    <property type="match status" value="1"/>
</dbReference>
<accession>A0A132B5K2</accession>
<dbReference type="PANTHER" id="PTHR11699">
    <property type="entry name" value="ALDEHYDE DEHYDROGENASE-RELATED"/>
    <property type="match status" value="1"/>
</dbReference>
<dbReference type="InterPro" id="IPR016160">
    <property type="entry name" value="Ald_DH_CS_CYS"/>
</dbReference>
<dbReference type="Gene3D" id="3.40.309.10">
    <property type="entry name" value="Aldehyde Dehydrogenase, Chain A, domain 2"/>
    <property type="match status" value="1"/>
</dbReference>
<comment type="similarity">
    <text evidence="1 6">Belongs to the aldehyde dehydrogenase family.</text>
</comment>
<dbReference type="PROSITE" id="PS00687">
    <property type="entry name" value="ALDEHYDE_DEHYDR_GLU"/>
    <property type="match status" value="1"/>
</dbReference>
<evidence type="ECO:0000256" key="4">
    <source>
        <dbReference type="ARBA" id="ARBA00049194"/>
    </source>
</evidence>
<proteinExistence type="inferred from homology"/>
<dbReference type="FunFam" id="3.40.309.10:FF:000009">
    <property type="entry name" value="Aldehyde dehydrogenase A"/>
    <property type="match status" value="1"/>
</dbReference>
<name>A0A132B5K2_MOLSC</name>
<dbReference type="InterPro" id="IPR044086">
    <property type="entry name" value="LUC3-like"/>
</dbReference>
<feature type="active site" evidence="5">
    <location>
        <position position="262"/>
    </location>
</feature>
<dbReference type="Proteomes" id="UP000070700">
    <property type="component" value="Unassembled WGS sequence"/>
</dbReference>
<dbReference type="SUPFAM" id="SSF53720">
    <property type="entry name" value="ALDH-like"/>
    <property type="match status" value="1"/>
</dbReference>
<dbReference type="EMBL" id="KQ947438">
    <property type="protein sequence ID" value="KUJ07682.1"/>
    <property type="molecule type" value="Genomic_DNA"/>
</dbReference>
<evidence type="ECO:0000256" key="6">
    <source>
        <dbReference type="RuleBase" id="RU003345"/>
    </source>
</evidence>
<dbReference type="Gene3D" id="3.40.605.10">
    <property type="entry name" value="Aldehyde Dehydrogenase, Chain A, domain 1"/>
    <property type="match status" value="1"/>
</dbReference>
<dbReference type="GO" id="GO:0004029">
    <property type="term" value="F:aldehyde dehydrogenase (NAD+) activity"/>
    <property type="evidence" value="ECO:0007669"/>
    <property type="project" value="UniProtKB-EC"/>
</dbReference>
<keyword evidence="9" id="KW-1185">Reference proteome</keyword>
<dbReference type="InterPro" id="IPR016163">
    <property type="entry name" value="Ald_DH_C"/>
</dbReference>